<accession>A0A3M7TMT2</accession>
<feature type="transmembrane region" description="Helical" evidence="1">
    <location>
        <begin position="44"/>
        <end position="63"/>
    </location>
</feature>
<reference evidence="2 3" key="1">
    <citation type="submission" date="2018-10" db="EMBL/GenBank/DDBJ databases">
        <title>Bacillus Keqinensis sp. nov., a moderately halophilic bacterium isolated from a saline-alkaline lake.</title>
        <authorList>
            <person name="Wang H."/>
        </authorList>
    </citation>
    <scope>NUCLEOTIDE SEQUENCE [LARGE SCALE GENOMIC DNA]</scope>
    <source>
        <strain evidence="2 3">KQ-3</strain>
    </source>
</reference>
<feature type="transmembrane region" description="Helical" evidence="1">
    <location>
        <begin position="7"/>
        <end position="28"/>
    </location>
</feature>
<keyword evidence="1" id="KW-0812">Transmembrane</keyword>
<protein>
    <submittedName>
        <fullName evidence="2">Uncharacterized protein</fullName>
    </submittedName>
</protein>
<keyword evidence="3" id="KW-1185">Reference proteome</keyword>
<keyword evidence="1" id="KW-1133">Transmembrane helix</keyword>
<proteinExistence type="predicted"/>
<evidence type="ECO:0000256" key="1">
    <source>
        <dbReference type="SAM" id="Phobius"/>
    </source>
</evidence>
<sequence>MEKRKWNLVQLVAIMYLILSGSITFWIGTSDSQLSEEIMYKYKTLWGIMAIFMLFALYMIYFAEFQKKLERSTLPFLFPVYLYYK</sequence>
<evidence type="ECO:0000313" key="3">
    <source>
        <dbReference type="Proteomes" id="UP000278746"/>
    </source>
</evidence>
<dbReference type="Proteomes" id="UP000278746">
    <property type="component" value="Unassembled WGS sequence"/>
</dbReference>
<comment type="caution">
    <text evidence="2">The sequence shown here is derived from an EMBL/GenBank/DDBJ whole genome shotgun (WGS) entry which is preliminary data.</text>
</comment>
<gene>
    <name evidence="2" type="ORF">EBO34_16695</name>
</gene>
<organism evidence="2 3">
    <name type="scientific">Alteribacter keqinensis</name>
    <dbReference type="NCBI Taxonomy" id="2483800"/>
    <lineage>
        <taxon>Bacteria</taxon>
        <taxon>Bacillati</taxon>
        <taxon>Bacillota</taxon>
        <taxon>Bacilli</taxon>
        <taxon>Bacillales</taxon>
        <taxon>Bacillaceae</taxon>
        <taxon>Alteribacter</taxon>
    </lineage>
</organism>
<keyword evidence="1" id="KW-0472">Membrane</keyword>
<dbReference type="EMBL" id="RHIB01000003">
    <property type="protein sequence ID" value="RNA66845.1"/>
    <property type="molecule type" value="Genomic_DNA"/>
</dbReference>
<evidence type="ECO:0000313" key="2">
    <source>
        <dbReference type="EMBL" id="RNA66845.1"/>
    </source>
</evidence>
<name>A0A3M7TMT2_9BACI</name>
<dbReference type="AlphaFoldDB" id="A0A3M7TMT2"/>